<protein>
    <submittedName>
        <fullName evidence="2">Uncharacterized protein</fullName>
    </submittedName>
</protein>
<keyword evidence="3" id="KW-1185">Reference proteome</keyword>
<keyword evidence="1" id="KW-0472">Membrane</keyword>
<evidence type="ECO:0000313" key="2">
    <source>
        <dbReference type="EMBL" id="PXX18923.1"/>
    </source>
</evidence>
<organism evidence="2 3">
    <name type="scientific">Hoylesella shahii DSM 15611 = JCM 12083</name>
    <dbReference type="NCBI Taxonomy" id="1122991"/>
    <lineage>
        <taxon>Bacteria</taxon>
        <taxon>Pseudomonadati</taxon>
        <taxon>Bacteroidota</taxon>
        <taxon>Bacteroidia</taxon>
        <taxon>Bacteroidales</taxon>
        <taxon>Prevotellaceae</taxon>
        <taxon>Hoylesella</taxon>
    </lineage>
</organism>
<keyword evidence="1" id="KW-0812">Transmembrane</keyword>
<accession>A0A318HPV7</accession>
<dbReference type="Proteomes" id="UP000248314">
    <property type="component" value="Unassembled WGS sequence"/>
</dbReference>
<name>A0A318HPV7_9BACT</name>
<evidence type="ECO:0000313" key="3">
    <source>
        <dbReference type="Proteomes" id="UP000248314"/>
    </source>
</evidence>
<evidence type="ECO:0000256" key="1">
    <source>
        <dbReference type="SAM" id="Phobius"/>
    </source>
</evidence>
<gene>
    <name evidence="2" type="ORF">EJ73_02560</name>
</gene>
<proteinExistence type="predicted"/>
<sequence length="43" mass="4953">MYDVGVKQAYDNVYRMQAPIHIYMCGYLMKLDVLSGLLLNALK</sequence>
<feature type="transmembrane region" description="Helical" evidence="1">
    <location>
        <begin position="20"/>
        <end position="42"/>
    </location>
</feature>
<comment type="caution">
    <text evidence="2">The sequence shown here is derived from an EMBL/GenBank/DDBJ whole genome shotgun (WGS) entry which is preliminary data.</text>
</comment>
<reference evidence="2 3" key="1">
    <citation type="submission" date="2018-05" db="EMBL/GenBank/DDBJ databases">
        <title>Genomic Encyclopedia of Type Strains, Phase I: the one thousand microbial genomes (KMG-I) project.</title>
        <authorList>
            <person name="Kyrpides N."/>
        </authorList>
    </citation>
    <scope>NUCLEOTIDE SEQUENCE [LARGE SCALE GENOMIC DNA]</scope>
    <source>
        <strain evidence="2 3">DSM 15611</strain>
    </source>
</reference>
<keyword evidence="1" id="KW-1133">Transmembrane helix</keyword>
<dbReference type="AlphaFoldDB" id="A0A318HPV7"/>
<dbReference type="EMBL" id="QJJX01000046">
    <property type="protein sequence ID" value="PXX18923.1"/>
    <property type="molecule type" value="Genomic_DNA"/>
</dbReference>